<accession>A0ABR9CUN0</accession>
<gene>
    <name evidence="1" type="ORF">IE877_01295</name>
</gene>
<keyword evidence="2" id="KW-1185">Reference proteome</keyword>
<dbReference type="Proteomes" id="UP000652176">
    <property type="component" value="Unassembled WGS sequence"/>
</dbReference>
<dbReference type="Pfam" id="PF07024">
    <property type="entry name" value="ImpE"/>
    <property type="match status" value="1"/>
</dbReference>
<reference evidence="1 2" key="1">
    <citation type="submission" date="2020-09" db="EMBL/GenBank/DDBJ databases">
        <title>Methylomonas albis sp. nov. and Methylomonas fluvii sp. nov.: Two cold-adapted methanotrophs from the River Elbe and an amended description of Methylovulum psychrotolerans strain Eb1.</title>
        <authorList>
            <person name="Bussmann I.K."/>
            <person name="Klings K.-W."/>
            <person name="Warnstedt J."/>
            <person name="Hoppert M."/>
            <person name="Saborowski A."/>
            <person name="Horn F."/>
            <person name="Liebner S."/>
        </authorList>
    </citation>
    <scope>NUCLEOTIDE SEQUENCE [LARGE SCALE GENOMIC DNA]</scope>
    <source>
        <strain evidence="1 2">EbA</strain>
    </source>
</reference>
<proteinExistence type="predicted"/>
<protein>
    <submittedName>
        <fullName evidence="1">Virulence protein SciE type</fullName>
    </submittedName>
</protein>
<comment type="caution">
    <text evidence="1">The sequence shown here is derived from an EMBL/GenBank/DDBJ whole genome shotgun (WGS) entry which is preliminary data.</text>
</comment>
<evidence type="ECO:0000313" key="1">
    <source>
        <dbReference type="EMBL" id="MBD9354530.1"/>
    </source>
</evidence>
<name>A0ABR9CUN0_9GAMM</name>
<organism evidence="1 2">
    <name type="scientific">Methylomonas albis</name>
    <dbReference type="NCBI Taxonomy" id="1854563"/>
    <lineage>
        <taxon>Bacteria</taxon>
        <taxon>Pseudomonadati</taxon>
        <taxon>Pseudomonadota</taxon>
        <taxon>Gammaproteobacteria</taxon>
        <taxon>Methylococcales</taxon>
        <taxon>Methylococcaceae</taxon>
        <taxon>Methylomonas</taxon>
    </lineage>
</organism>
<dbReference type="Gene3D" id="1.25.40.10">
    <property type="entry name" value="Tetratricopeptide repeat domain"/>
    <property type="match status" value="1"/>
</dbReference>
<dbReference type="InterPro" id="IPR009211">
    <property type="entry name" value="TagJ"/>
</dbReference>
<dbReference type="InterPro" id="IPR011990">
    <property type="entry name" value="TPR-like_helical_dom_sf"/>
</dbReference>
<dbReference type="RefSeq" id="WP_192372503.1">
    <property type="nucleotide sequence ID" value="NZ_CAJHIV010000001.1"/>
</dbReference>
<evidence type="ECO:0000313" key="2">
    <source>
        <dbReference type="Proteomes" id="UP000652176"/>
    </source>
</evidence>
<sequence length="272" mass="30547">MTTSTAEMSLKEGRLDETLALLQDQVRKNPDVAKHRVFLFQLLALNGQWDRALNQLNVCGNLDPSNLAMVQTYREAIRCEMLREKIFLGETSPLVFGEPEQWIALLIEAGKLSAEARYEQAGELRDQAFELAPAISGSFNGSEFDWIADSDTRIGPVVEAIVNGRYYWIPFSRIARIQIEAPSDLRDLVWLPAQFTWVNGGTAFGLIPSRYPGSDKAEDAMLRLARKTEWIELPAGHYHGLGQRILVTDQGEHALFDARELIFNSDVSVDHG</sequence>
<dbReference type="SUPFAM" id="SSF144059">
    <property type="entry name" value="ImpE-like"/>
    <property type="match status" value="1"/>
</dbReference>
<dbReference type="EMBL" id="JACXSS010000001">
    <property type="protein sequence ID" value="MBD9354530.1"/>
    <property type="molecule type" value="Genomic_DNA"/>
</dbReference>
<dbReference type="PIRSF" id="PIRSF029288">
    <property type="entry name" value="SciE_ImpE"/>
    <property type="match status" value="1"/>
</dbReference>